<keyword evidence="6 10" id="KW-0812">Transmembrane</keyword>
<evidence type="ECO:0000256" key="10">
    <source>
        <dbReference type="SAM" id="Phobius"/>
    </source>
</evidence>
<keyword evidence="9 10" id="KW-0472">Membrane</keyword>
<evidence type="ECO:0000256" key="1">
    <source>
        <dbReference type="ARBA" id="ARBA00002978"/>
    </source>
</evidence>
<keyword evidence="7 10" id="KW-1133">Transmembrane helix</keyword>
<reference evidence="12" key="1">
    <citation type="submission" date="2014-09" db="EMBL/GenBank/DDBJ databases">
        <title>Genome sequence of the luminous mushroom Mycena chlorophos for searching fungal bioluminescence genes.</title>
        <authorList>
            <person name="Tanaka Y."/>
            <person name="Kasuga D."/>
            <person name="Oba Y."/>
            <person name="Hase S."/>
            <person name="Sato K."/>
            <person name="Oba Y."/>
            <person name="Sakakibara Y."/>
        </authorList>
    </citation>
    <scope>NUCLEOTIDE SEQUENCE</scope>
</reference>
<feature type="transmembrane region" description="Helical" evidence="10">
    <location>
        <begin position="275"/>
        <end position="299"/>
    </location>
</feature>
<evidence type="ECO:0000256" key="9">
    <source>
        <dbReference type="ARBA" id="ARBA00023136"/>
    </source>
</evidence>
<dbReference type="InterPro" id="IPR051076">
    <property type="entry name" value="Golgi_membrane_TVP38/TMEM64"/>
</dbReference>
<evidence type="ECO:0000256" key="6">
    <source>
        <dbReference type="ARBA" id="ARBA00022692"/>
    </source>
</evidence>
<protein>
    <recommendedName>
        <fullName evidence="4">Golgi apparatus membrane protein TVP38</fullName>
    </recommendedName>
    <alternativeName>
        <fullName evidence="5">Golgi apparatus membrane protein tvp38</fullName>
    </alternativeName>
</protein>
<dbReference type="Pfam" id="PF09335">
    <property type="entry name" value="VTT_dom"/>
    <property type="match status" value="1"/>
</dbReference>
<dbReference type="InterPro" id="IPR032816">
    <property type="entry name" value="VTT_dom"/>
</dbReference>
<evidence type="ECO:0000313" key="12">
    <source>
        <dbReference type="EMBL" id="GAT57942.1"/>
    </source>
</evidence>
<dbReference type="EMBL" id="DF849525">
    <property type="protein sequence ID" value="GAT57942.1"/>
    <property type="molecule type" value="Genomic_DNA"/>
</dbReference>
<proteinExistence type="inferred from homology"/>
<evidence type="ECO:0000256" key="2">
    <source>
        <dbReference type="ARBA" id="ARBA00004653"/>
    </source>
</evidence>
<feature type="transmembrane region" description="Helical" evidence="10">
    <location>
        <begin position="244"/>
        <end position="263"/>
    </location>
</feature>
<feature type="domain" description="VTT" evidence="11">
    <location>
        <begin position="264"/>
        <end position="377"/>
    </location>
</feature>
<organism evidence="12 13">
    <name type="scientific">Mycena chlorophos</name>
    <name type="common">Agaric fungus</name>
    <name type="synonym">Agaricus chlorophos</name>
    <dbReference type="NCBI Taxonomy" id="658473"/>
    <lineage>
        <taxon>Eukaryota</taxon>
        <taxon>Fungi</taxon>
        <taxon>Dikarya</taxon>
        <taxon>Basidiomycota</taxon>
        <taxon>Agaricomycotina</taxon>
        <taxon>Agaricomycetes</taxon>
        <taxon>Agaricomycetidae</taxon>
        <taxon>Agaricales</taxon>
        <taxon>Marasmiineae</taxon>
        <taxon>Mycenaceae</taxon>
        <taxon>Mycena</taxon>
    </lineage>
</organism>
<feature type="transmembrane region" description="Helical" evidence="10">
    <location>
        <begin position="391"/>
        <end position="411"/>
    </location>
</feature>
<accession>A0ABQ0M3Y1</accession>
<dbReference type="PANTHER" id="PTHR47549">
    <property type="entry name" value="GOLGI APPARATUS MEMBRANE PROTEIN TVP38-RELATED"/>
    <property type="match status" value="1"/>
</dbReference>
<evidence type="ECO:0000256" key="8">
    <source>
        <dbReference type="ARBA" id="ARBA00023034"/>
    </source>
</evidence>
<comment type="function">
    <text evidence="1">Golgi membrane protein involved in vesicular trafficking and spindle migration.</text>
</comment>
<keyword evidence="13" id="KW-1185">Reference proteome</keyword>
<comment type="similarity">
    <text evidence="3">Belongs to the TVP38/TMEM64 family.</text>
</comment>
<dbReference type="PANTHER" id="PTHR47549:SF2">
    <property type="entry name" value="GOLGI APPARATUS MEMBRANE PROTEIN TVP38"/>
    <property type="match status" value="1"/>
</dbReference>
<feature type="transmembrane region" description="Helical" evidence="10">
    <location>
        <begin position="356"/>
        <end position="379"/>
    </location>
</feature>
<comment type="subcellular location">
    <subcellularLocation>
        <location evidence="2">Golgi apparatus membrane</location>
        <topology evidence="2">Multi-pass membrane protein</topology>
    </subcellularLocation>
</comment>
<sequence length="458" mass="49711">MVQRGGTEVVESAQFPDLEGFVTYFRTGFRRCFRGPELPRAPNAVLRVGESLGRALSPPACTRHEPERTRTSVDDVQPLSCGQLSTADFKHSTASTAAHTGAWHSLLEREKSFCAVVLGEQLSYDFFMSSSSSLLAMPQPKYARPGSPVGPTLSKNASKLELPNATRVSVVPVPDPPRTPSPTPSEIALLDGSSRFFSRPSRETLQRLAILAVIIALFIVLQVKKNDIATALSPATRWLRETPAAWLIPIAILIALSFPPLFGHEVVVLVCGLTWGIGEGFGIVAAGTLLGEICTYLVFSRFCGPRAKKVEAKNLRYAVLVHTIRHGGLPVAIITRFSAIPGHVTTAIFATCGMPFWVFVVAAVVALPKQLALVAVGFLLRSGDNNDIRTVVQNVVMAVTIVVSLIALWYIRRRSNQVTPEVIYARRKARARQATTFSVVRPETSASELEVEMTGSAL</sequence>
<evidence type="ECO:0000313" key="13">
    <source>
        <dbReference type="Proteomes" id="UP000815677"/>
    </source>
</evidence>
<gene>
    <name evidence="12" type="ORF">MCHLO_14428</name>
</gene>
<evidence type="ECO:0000256" key="3">
    <source>
        <dbReference type="ARBA" id="ARBA00008640"/>
    </source>
</evidence>
<feature type="transmembrane region" description="Helical" evidence="10">
    <location>
        <begin position="205"/>
        <end position="223"/>
    </location>
</feature>
<dbReference type="Proteomes" id="UP000815677">
    <property type="component" value="Unassembled WGS sequence"/>
</dbReference>
<evidence type="ECO:0000256" key="7">
    <source>
        <dbReference type="ARBA" id="ARBA00022989"/>
    </source>
</evidence>
<evidence type="ECO:0000259" key="11">
    <source>
        <dbReference type="Pfam" id="PF09335"/>
    </source>
</evidence>
<keyword evidence="8" id="KW-0333">Golgi apparatus</keyword>
<evidence type="ECO:0000256" key="5">
    <source>
        <dbReference type="ARBA" id="ARBA00020673"/>
    </source>
</evidence>
<name>A0ABQ0M3Y1_MYCCL</name>
<evidence type="ECO:0000256" key="4">
    <source>
        <dbReference type="ARBA" id="ARBA00013533"/>
    </source>
</evidence>